<protein>
    <submittedName>
        <fullName evidence="1">Uncharacterized protein</fullName>
    </submittedName>
</protein>
<dbReference type="EMBL" id="LR796766">
    <property type="protein sequence ID" value="CAB4164527.1"/>
    <property type="molecule type" value="Genomic_DNA"/>
</dbReference>
<reference evidence="1" key="1">
    <citation type="submission" date="2020-04" db="EMBL/GenBank/DDBJ databases">
        <authorList>
            <person name="Chiriac C."/>
            <person name="Salcher M."/>
            <person name="Ghai R."/>
            <person name="Kavagutti S V."/>
        </authorList>
    </citation>
    <scope>NUCLEOTIDE SEQUENCE</scope>
</reference>
<gene>
    <name evidence="1" type="ORF">UFOVP828_41</name>
</gene>
<sequence>MTTNLKDFKVKNGLVVTNGGSFGNAVAVGEPTLGNHATTKDYVDNLTGTPVGNTAPLSPDNGDMWFDTTVERLKVYYETDWYTIATSIDVQNIPDHIHDTAIDGDGRIVTVFWDAAQYDDPQISTLNGGTPFSNTWAAVFDGGNPDSEFN</sequence>
<accession>A0A6J5NZQ9</accession>
<name>A0A6J5NZQ9_9CAUD</name>
<proteinExistence type="predicted"/>
<evidence type="ECO:0000313" key="1">
    <source>
        <dbReference type="EMBL" id="CAB4164527.1"/>
    </source>
</evidence>
<organism evidence="1">
    <name type="scientific">uncultured Caudovirales phage</name>
    <dbReference type="NCBI Taxonomy" id="2100421"/>
    <lineage>
        <taxon>Viruses</taxon>
        <taxon>Duplodnaviria</taxon>
        <taxon>Heunggongvirae</taxon>
        <taxon>Uroviricota</taxon>
        <taxon>Caudoviricetes</taxon>
        <taxon>Peduoviridae</taxon>
        <taxon>Maltschvirus</taxon>
        <taxon>Maltschvirus maltsch</taxon>
    </lineage>
</organism>